<dbReference type="SMART" id="SM00862">
    <property type="entry name" value="Trans_reg_C"/>
    <property type="match status" value="1"/>
</dbReference>
<dbReference type="Pfam" id="PF00072">
    <property type="entry name" value="Response_reg"/>
    <property type="match status" value="1"/>
</dbReference>
<evidence type="ECO:0000256" key="6">
    <source>
        <dbReference type="PROSITE-ProRule" id="PRU00169"/>
    </source>
</evidence>
<accession>A0A3Q9ES28</accession>
<dbReference type="InterPro" id="IPR001789">
    <property type="entry name" value="Sig_transdc_resp-reg_receiver"/>
</dbReference>
<dbReference type="PANTHER" id="PTHR48111">
    <property type="entry name" value="REGULATOR OF RPOS"/>
    <property type="match status" value="1"/>
</dbReference>
<evidence type="ECO:0000259" key="8">
    <source>
        <dbReference type="PROSITE" id="PS50110"/>
    </source>
</evidence>
<evidence type="ECO:0000256" key="4">
    <source>
        <dbReference type="ARBA" id="ARBA00023163"/>
    </source>
</evidence>
<dbReference type="Pfam" id="PF00486">
    <property type="entry name" value="Trans_reg_C"/>
    <property type="match status" value="1"/>
</dbReference>
<dbReference type="Gene3D" id="6.10.250.690">
    <property type="match status" value="1"/>
</dbReference>
<gene>
    <name evidence="10" type="ORF">EJ357_34715</name>
</gene>
<protein>
    <recommendedName>
        <fullName evidence="5">Sensory transduction protein RegX3</fullName>
    </recommendedName>
</protein>
<dbReference type="EMBL" id="CP034539">
    <property type="protein sequence ID" value="AZQ37975.1"/>
    <property type="molecule type" value="Genomic_DNA"/>
</dbReference>
<dbReference type="SMART" id="SM00448">
    <property type="entry name" value="REC"/>
    <property type="match status" value="1"/>
</dbReference>
<evidence type="ECO:0000256" key="5">
    <source>
        <dbReference type="ARBA" id="ARBA00041201"/>
    </source>
</evidence>
<feature type="modified residue" description="4-aspartylphosphate" evidence="6">
    <location>
        <position position="70"/>
    </location>
</feature>
<keyword evidence="3 7" id="KW-0238">DNA-binding</keyword>
<dbReference type="Gene3D" id="3.40.50.2300">
    <property type="match status" value="1"/>
</dbReference>
<dbReference type="InterPro" id="IPR011006">
    <property type="entry name" value="CheY-like_superfamily"/>
</dbReference>
<proteinExistence type="predicted"/>
<dbReference type="InterPro" id="IPR001867">
    <property type="entry name" value="OmpR/PhoB-type_DNA-bd"/>
</dbReference>
<keyword evidence="2" id="KW-0805">Transcription regulation</keyword>
<evidence type="ECO:0000259" key="9">
    <source>
        <dbReference type="PROSITE" id="PS51755"/>
    </source>
</evidence>
<feature type="DNA-binding region" description="OmpR/PhoB-type" evidence="7">
    <location>
        <begin position="146"/>
        <end position="241"/>
    </location>
</feature>
<dbReference type="KEGG" id="scya:EJ357_34715"/>
<dbReference type="GO" id="GO:0000976">
    <property type="term" value="F:transcription cis-regulatory region binding"/>
    <property type="evidence" value="ECO:0007669"/>
    <property type="project" value="TreeGrafter"/>
</dbReference>
<evidence type="ECO:0000256" key="1">
    <source>
        <dbReference type="ARBA" id="ARBA00022553"/>
    </source>
</evidence>
<dbReference type="CDD" id="cd00383">
    <property type="entry name" value="trans_reg_C"/>
    <property type="match status" value="1"/>
</dbReference>
<dbReference type="PANTHER" id="PTHR48111:SF72">
    <property type="entry name" value="SENSORY TRANSDUCTION PROTEIN REGX3"/>
    <property type="match status" value="1"/>
</dbReference>
<dbReference type="SUPFAM" id="SSF52172">
    <property type="entry name" value="CheY-like"/>
    <property type="match status" value="1"/>
</dbReference>
<evidence type="ECO:0000256" key="7">
    <source>
        <dbReference type="PROSITE-ProRule" id="PRU01091"/>
    </source>
</evidence>
<dbReference type="PROSITE" id="PS50110">
    <property type="entry name" value="RESPONSE_REGULATORY"/>
    <property type="match status" value="1"/>
</dbReference>
<reference evidence="10 11" key="1">
    <citation type="journal article" date="2019" name="Int. J. Syst. Evol. Microbiol.">
        <title>Streptomyces cyaneochromogenes sp. nov., a blue pigment-producing actinomycete from manganese-contaminated soil.</title>
        <authorList>
            <person name="Tang X."/>
            <person name="Zhao J."/>
            <person name="Li K."/>
            <person name="Chen Z."/>
            <person name="Sun Y."/>
            <person name="Gao J."/>
        </authorList>
    </citation>
    <scope>NUCLEOTIDE SEQUENCE [LARGE SCALE GENOMIC DNA]</scope>
    <source>
        <strain evidence="10 11">MK-45</strain>
    </source>
</reference>
<keyword evidence="1 6" id="KW-0597">Phosphoprotein</keyword>
<keyword evidence="4" id="KW-0804">Transcription</keyword>
<dbReference type="GO" id="GO:0032993">
    <property type="term" value="C:protein-DNA complex"/>
    <property type="evidence" value="ECO:0007669"/>
    <property type="project" value="TreeGrafter"/>
</dbReference>
<dbReference type="PROSITE" id="PS51755">
    <property type="entry name" value="OMPR_PHOB"/>
    <property type="match status" value="1"/>
</dbReference>
<evidence type="ECO:0000256" key="2">
    <source>
        <dbReference type="ARBA" id="ARBA00023015"/>
    </source>
</evidence>
<dbReference type="Proteomes" id="UP000280298">
    <property type="component" value="Chromosome"/>
</dbReference>
<name>A0A3Q9ES28_9ACTN</name>
<keyword evidence="11" id="KW-1185">Reference proteome</keyword>
<dbReference type="GO" id="GO:0005829">
    <property type="term" value="C:cytosol"/>
    <property type="evidence" value="ECO:0007669"/>
    <property type="project" value="TreeGrafter"/>
</dbReference>
<evidence type="ECO:0000256" key="3">
    <source>
        <dbReference type="ARBA" id="ARBA00023125"/>
    </source>
</evidence>
<feature type="domain" description="OmpR/PhoB-type" evidence="9">
    <location>
        <begin position="146"/>
        <end position="241"/>
    </location>
</feature>
<dbReference type="RefSeq" id="WP_126395635.1">
    <property type="nucleotide sequence ID" value="NZ_CP034539.1"/>
</dbReference>
<dbReference type="AlphaFoldDB" id="A0A3Q9ES28"/>
<dbReference type="GO" id="GO:0000156">
    <property type="term" value="F:phosphorelay response regulator activity"/>
    <property type="evidence" value="ECO:0007669"/>
    <property type="project" value="TreeGrafter"/>
</dbReference>
<dbReference type="Gene3D" id="1.10.10.10">
    <property type="entry name" value="Winged helix-like DNA-binding domain superfamily/Winged helix DNA-binding domain"/>
    <property type="match status" value="1"/>
</dbReference>
<sequence>MGVGACPASGETDACRRGRVTPLHIRLVTADARIAALEAPLTRCGFTVEVVRAGADALRDLARVGLVLLDLDITDRDGLDVCRGIRELSDLPVVCVTVRTEELDRVLALQAGADDCLVRPFGLHELTARIEAVTRRLHGSLTGQPPKTIESGPLRIDLESREVRLHDRIVPLTRKEFDLLALLACRPDEVIPRRQILQEVWRDIQPGTGRTLDSHVSSIRRKLGSRDWIVAVRGAGFVFGRGRKE</sequence>
<evidence type="ECO:0000313" key="10">
    <source>
        <dbReference type="EMBL" id="AZQ37975.1"/>
    </source>
</evidence>
<dbReference type="InterPro" id="IPR039420">
    <property type="entry name" value="WalR-like"/>
</dbReference>
<organism evidence="10 11">
    <name type="scientific">Streptomyces cyaneochromogenes</name>
    <dbReference type="NCBI Taxonomy" id="2496836"/>
    <lineage>
        <taxon>Bacteria</taxon>
        <taxon>Bacillati</taxon>
        <taxon>Actinomycetota</taxon>
        <taxon>Actinomycetes</taxon>
        <taxon>Kitasatosporales</taxon>
        <taxon>Streptomycetaceae</taxon>
        <taxon>Streptomyces</taxon>
    </lineage>
</organism>
<dbReference type="OrthoDB" id="9801604at2"/>
<dbReference type="InterPro" id="IPR036388">
    <property type="entry name" value="WH-like_DNA-bd_sf"/>
</dbReference>
<feature type="domain" description="Response regulatory" evidence="8">
    <location>
        <begin position="23"/>
        <end position="134"/>
    </location>
</feature>
<dbReference type="GO" id="GO:0006355">
    <property type="term" value="P:regulation of DNA-templated transcription"/>
    <property type="evidence" value="ECO:0007669"/>
    <property type="project" value="InterPro"/>
</dbReference>
<evidence type="ECO:0000313" key="11">
    <source>
        <dbReference type="Proteomes" id="UP000280298"/>
    </source>
</evidence>